<feature type="non-terminal residue" evidence="10">
    <location>
        <position position="518"/>
    </location>
</feature>
<feature type="transmembrane region" description="Helical" evidence="8">
    <location>
        <begin position="120"/>
        <end position="140"/>
    </location>
</feature>
<feature type="transmembrane region" description="Helical" evidence="8">
    <location>
        <begin position="289"/>
        <end position="307"/>
    </location>
</feature>
<evidence type="ECO:0000259" key="9">
    <source>
        <dbReference type="Pfam" id="PF13231"/>
    </source>
</evidence>
<feature type="transmembrane region" description="Helical" evidence="8">
    <location>
        <begin position="94"/>
        <end position="113"/>
    </location>
</feature>
<feature type="domain" description="Glycosyltransferase RgtA/B/C/D-like" evidence="9">
    <location>
        <begin position="48"/>
        <end position="187"/>
    </location>
</feature>
<evidence type="ECO:0000256" key="1">
    <source>
        <dbReference type="ARBA" id="ARBA00004651"/>
    </source>
</evidence>
<dbReference type="Pfam" id="PF13231">
    <property type="entry name" value="PMT_2"/>
    <property type="match status" value="1"/>
</dbReference>
<dbReference type="PANTHER" id="PTHR33908:SF11">
    <property type="entry name" value="MEMBRANE PROTEIN"/>
    <property type="match status" value="1"/>
</dbReference>
<feature type="transmembrane region" description="Helical" evidence="8">
    <location>
        <begin position="160"/>
        <end position="179"/>
    </location>
</feature>
<evidence type="ECO:0000313" key="11">
    <source>
        <dbReference type="Proteomes" id="UP000177263"/>
    </source>
</evidence>
<dbReference type="STRING" id="1802500.A2801_01825"/>
<feature type="transmembrane region" description="Helical" evidence="8">
    <location>
        <begin position="341"/>
        <end position="360"/>
    </location>
</feature>
<evidence type="ECO:0000256" key="8">
    <source>
        <dbReference type="SAM" id="Phobius"/>
    </source>
</evidence>
<name>A0A1F7YMQ7_9BACT</name>
<feature type="transmembrane region" description="Helical" evidence="8">
    <location>
        <begin position="191"/>
        <end position="211"/>
    </location>
</feature>
<dbReference type="InterPro" id="IPR050297">
    <property type="entry name" value="LipidA_mod_glycosyltrf_83"/>
</dbReference>
<dbReference type="InterPro" id="IPR038731">
    <property type="entry name" value="RgtA/B/C-like"/>
</dbReference>
<dbReference type="PANTHER" id="PTHR33908">
    <property type="entry name" value="MANNOSYLTRANSFERASE YKCB-RELATED"/>
    <property type="match status" value="1"/>
</dbReference>
<dbReference type="Proteomes" id="UP000177263">
    <property type="component" value="Unassembled WGS sequence"/>
</dbReference>
<keyword evidence="6 8" id="KW-1133">Transmembrane helix</keyword>
<proteinExistence type="predicted"/>
<keyword evidence="2" id="KW-1003">Cell membrane</keyword>
<evidence type="ECO:0000256" key="4">
    <source>
        <dbReference type="ARBA" id="ARBA00022679"/>
    </source>
</evidence>
<gene>
    <name evidence="10" type="ORF">A2801_01825</name>
</gene>
<feature type="transmembrane region" description="Helical" evidence="8">
    <location>
        <begin position="68"/>
        <end position="88"/>
    </location>
</feature>
<protein>
    <recommendedName>
        <fullName evidence="9">Glycosyltransferase RgtA/B/C/D-like domain-containing protein</fullName>
    </recommendedName>
</protein>
<feature type="transmembrane region" description="Helical" evidence="8">
    <location>
        <begin position="366"/>
        <end position="385"/>
    </location>
</feature>
<reference evidence="10 11" key="1">
    <citation type="journal article" date="2016" name="Nat. Commun.">
        <title>Thousands of microbial genomes shed light on interconnected biogeochemical processes in an aquifer system.</title>
        <authorList>
            <person name="Anantharaman K."/>
            <person name="Brown C.T."/>
            <person name="Hug L.A."/>
            <person name="Sharon I."/>
            <person name="Castelle C.J."/>
            <person name="Probst A.J."/>
            <person name="Thomas B.C."/>
            <person name="Singh A."/>
            <person name="Wilkins M.J."/>
            <person name="Karaoz U."/>
            <person name="Brodie E.L."/>
            <person name="Williams K.H."/>
            <person name="Hubbard S.S."/>
            <person name="Banfield J.F."/>
        </authorList>
    </citation>
    <scope>NUCLEOTIDE SEQUENCE [LARGE SCALE GENOMIC DNA]</scope>
</reference>
<evidence type="ECO:0000256" key="6">
    <source>
        <dbReference type="ARBA" id="ARBA00022989"/>
    </source>
</evidence>
<organism evidence="10 11">
    <name type="scientific">Candidatus Woesebacteria bacterium RIFCSPHIGHO2_01_FULL_41_10</name>
    <dbReference type="NCBI Taxonomy" id="1802500"/>
    <lineage>
        <taxon>Bacteria</taxon>
        <taxon>Candidatus Woeseibacteriota</taxon>
    </lineage>
</organism>
<evidence type="ECO:0000256" key="2">
    <source>
        <dbReference type="ARBA" id="ARBA00022475"/>
    </source>
</evidence>
<keyword evidence="7 8" id="KW-0472">Membrane</keyword>
<dbReference type="EMBL" id="MGGM01000027">
    <property type="protein sequence ID" value="OGM28604.1"/>
    <property type="molecule type" value="Genomic_DNA"/>
</dbReference>
<accession>A0A1F7YMQ7</accession>
<sequence>MYALDRLPVHLAIDEIANGYNAYTILSEAKDEWGVRLPFTFKSYDDYKPPVHIYAIVPFLAVFGNSELSVRLPIAIIGGLSVILIYVLAKRLKLGYSTALFTSFLLAISPWHIHFSRGTFEAVLALFFALGGVAAFYLWIDKKGLNMAALSAASFSLAVWSYHAQRLFVPLFVVFLFYIHRKSLLRLEFRTSLRSFIATATLFAVPLLHLATTTPAISTRAAATSILRDSILKSQLHQEFYANIGEQIFDNDIYLILQHWAGQYFGYFDISFLFWDGLELTLAGLPDMGLMYTPDLLLFALGIFAIVTTKNKRLRQLAIGWGLLGPLPASVTMNPQHPLRALVWLPFFILTIGAGFELLWRSKHKLSKLVLVGYFGVLCLNAFYFTDIYTKQSPRLMSEFWQYGYKEIALWACEHEGEYDNIYVSEAFGDFTQITGSPQHYLGFYCKRDYLEFLRDPSVPGITIKRPFFPQDLKEHPNSVFIAAPWDFPIDKIDKERIIKRQYFLNGKLSFIYVETDK</sequence>
<evidence type="ECO:0000256" key="3">
    <source>
        <dbReference type="ARBA" id="ARBA00022676"/>
    </source>
</evidence>
<dbReference type="GO" id="GO:0009103">
    <property type="term" value="P:lipopolysaccharide biosynthetic process"/>
    <property type="evidence" value="ECO:0007669"/>
    <property type="project" value="UniProtKB-ARBA"/>
</dbReference>
<dbReference type="AlphaFoldDB" id="A0A1F7YMQ7"/>
<comment type="subcellular location">
    <subcellularLocation>
        <location evidence="1">Cell membrane</location>
        <topology evidence="1">Multi-pass membrane protein</topology>
    </subcellularLocation>
</comment>
<keyword evidence="4" id="KW-0808">Transferase</keyword>
<keyword evidence="3" id="KW-0328">Glycosyltransferase</keyword>
<comment type="caution">
    <text evidence="10">The sequence shown here is derived from an EMBL/GenBank/DDBJ whole genome shotgun (WGS) entry which is preliminary data.</text>
</comment>
<dbReference type="GO" id="GO:0016763">
    <property type="term" value="F:pentosyltransferase activity"/>
    <property type="evidence" value="ECO:0007669"/>
    <property type="project" value="TreeGrafter"/>
</dbReference>
<dbReference type="GO" id="GO:0005886">
    <property type="term" value="C:plasma membrane"/>
    <property type="evidence" value="ECO:0007669"/>
    <property type="project" value="UniProtKB-SubCell"/>
</dbReference>
<keyword evidence="5 8" id="KW-0812">Transmembrane</keyword>
<evidence type="ECO:0000256" key="7">
    <source>
        <dbReference type="ARBA" id="ARBA00023136"/>
    </source>
</evidence>
<evidence type="ECO:0000256" key="5">
    <source>
        <dbReference type="ARBA" id="ARBA00022692"/>
    </source>
</evidence>
<evidence type="ECO:0000313" key="10">
    <source>
        <dbReference type="EMBL" id="OGM28604.1"/>
    </source>
</evidence>